<accession>A0A179DHJ0</accession>
<name>A0A179DHJ0_9SPHI</name>
<reference evidence="6 7" key="2">
    <citation type="submission" date="2016-06" db="EMBL/GenBank/DDBJ databases">
        <title>Pedobacter psychrophilus sp. nov., isolated from Antarctic fragmentary rock.</title>
        <authorList>
            <person name="Svec P."/>
        </authorList>
    </citation>
    <scope>NUCLEOTIDE SEQUENCE [LARGE SCALE GENOMIC DNA]</scope>
    <source>
        <strain evidence="6 7">CCM 8644</strain>
    </source>
</reference>
<dbReference type="STRING" id="1826909.A5893_10025"/>
<evidence type="ECO:0000256" key="3">
    <source>
        <dbReference type="ARBA" id="ARBA00022691"/>
    </source>
</evidence>
<reference evidence="6 7" key="1">
    <citation type="submission" date="2016-04" db="EMBL/GenBank/DDBJ databases">
        <authorList>
            <person name="Evans L.H."/>
            <person name="Alamgir A."/>
            <person name="Owens N."/>
            <person name="Weber N.D."/>
            <person name="Virtaneva K."/>
            <person name="Barbian K."/>
            <person name="Babar A."/>
            <person name="Rosenke K."/>
        </authorList>
    </citation>
    <scope>NUCLEOTIDE SEQUENCE [LARGE SCALE GENOMIC DNA]</scope>
    <source>
        <strain evidence="6 7">CCM 8644</strain>
    </source>
</reference>
<feature type="binding site" evidence="5">
    <location>
        <position position="73"/>
    </location>
    <ligand>
        <name>S-adenosyl-L-methionine</name>
        <dbReference type="ChEBI" id="CHEBI:59789"/>
    </ligand>
</feature>
<gene>
    <name evidence="5" type="primary">rlmH</name>
    <name evidence="6" type="ORF">A5893_10025</name>
</gene>
<comment type="caution">
    <text evidence="6">The sequence shown here is derived from an EMBL/GenBank/DDBJ whole genome shotgun (WGS) entry which is preliminary data.</text>
</comment>
<protein>
    <recommendedName>
        <fullName evidence="5">Ribosomal RNA large subunit methyltransferase H</fullName>
        <ecNumber evidence="5">2.1.1.177</ecNumber>
    </recommendedName>
    <alternativeName>
        <fullName evidence="5">23S rRNA (pseudouridine1915-N3)-methyltransferase</fullName>
    </alternativeName>
    <alternativeName>
        <fullName evidence="5">23S rRNA m3Psi1915 methyltransferase</fullName>
    </alternativeName>
    <alternativeName>
        <fullName evidence="5">rRNA (pseudouridine-N3-)-methyltransferase RlmH</fullName>
    </alternativeName>
</protein>
<dbReference type="Gene3D" id="3.40.1280.10">
    <property type="match status" value="1"/>
</dbReference>
<organism evidence="6 7">
    <name type="scientific">Pedobacter psychrophilus</name>
    <dbReference type="NCBI Taxonomy" id="1826909"/>
    <lineage>
        <taxon>Bacteria</taxon>
        <taxon>Pseudomonadati</taxon>
        <taxon>Bacteroidota</taxon>
        <taxon>Sphingobacteriia</taxon>
        <taxon>Sphingobacteriales</taxon>
        <taxon>Sphingobacteriaceae</taxon>
        <taxon>Pedobacter</taxon>
    </lineage>
</organism>
<dbReference type="InterPro" id="IPR029028">
    <property type="entry name" value="Alpha/beta_knot_MTases"/>
</dbReference>
<keyword evidence="2 5" id="KW-0808">Transferase</keyword>
<evidence type="ECO:0000256" key="5">
    <source>
        <dbReference type="HAMAP-Rule" id="MF_00658"/>
    </source>
</evidence>
<proteinExistence type="inferred from homology"/>
<dbReference type="Proteomes" id="UP000078459">
    <property type="component" value="Unassembled WGS sequence"/>
</dbReference>
<keyword evidence="3 5" id="KW-0949">S-adenosyl-L-methionine</keyword>
<dbReference type="InterPro" id="IPR029026">
    <property type="entry name" value="tRNA_m1G_MTases_N"/>
</dbReference>
<evidence type="ECO:0000313" key="6">
    <source>
        <dbReference type="EMBL" id="OAQ39893.1"/>
    </source>
</evidence>
<dbReference type="InterPro" id="IPR003742">
    <property type="entry name" value="RlmH-like"/>
</dbReference>
<dbReference type="OrthoDB" id="9806643at2"/>
<dbReference type="HAMAP" id="MF_00658">
    <property type="entry name" value="23SrRNA_methyltr_H"/>
    <property type="match status" value="1"/>
</dbReference>
<comment type="subunit">
    <text evidence="5">Homodimer.</text>
</comment>
<evidence type="ECO:0000256" key="1">
    <source>
        <dbReference type="ARBA" id="ARBA00022603"/>
    </source>
</evidence>
<dbReference type="PANTHER" id="PTHR33603">
    <property type="entry name" value="METHYLTRANSFERASE"/>
    <property type="match status" value="1"/>
</dbReference>
<dbReference type="AlphaFoldDB" id="A0A179DHJ0"/>
<evidence type="ECO:0000256" key="2">
    <source>
        <dbReference type="ARBA" id="ARBA00022679"/>
    </source>
</evidence>
<dbReference type="EC" id="2.1.1.177" evidence="5"/>
<keyword evidence="5" id="KW-0698">rRNA processing</keyword>
<keyword evidence="1 5" id="KW-0489">Methyltransferase</keyword>
<comment type="catalytic activity">
    <reaction evidence="5">
        <text>pseudouridine(1915) in 23S rRNA + S-adenosyl-L-methionine = N(3)-methylpseudouridine(1915) in 23S rRNA + S-adenosyl-L-homocysteine + H(+)</text>
        <dbReference type="Rhea" id="RHEA:42752"/>
        <dbReference type="Rhea" id="RHEA-COMP:10221"/>
        <dbReference type="Rhea" id="RHEA-COMP:10222"/>
        <dbReference type="ChEBI" id="CHEBI:15378"/>
        <dbReference type="ChEBI" id="CHEBI:57856"/>
        <dbReference type="ChEBI" id="CHEBI:59789"/>
        <dbReference type="ChEBI" id="CHEBI:65314"/>
        <dbReference type="ChEBI" id="CHEBI:74486"/>
        <dbReference type="EC" id="2.1.1.177"/>
    </reaction>
</comment>
<sequence>MKITLLVIGKIDDSYLLDGIDKYLKRLKHYIKFDIQILPDIKKTKNLTEQEQKNKEAELFLKFIQPQDDIILLDDKGAELSSKRFADLLNKKMIASVGHLVFLVGGPYGFDNSIYQRANQKLSLSKLTFSHQMVRLFFVEQVYRAFTILKSEPYHHE</sequence>
<dbReference type="GO" id="GO:0005737">
    <property type="term" value="C:cytoplasm"/>
    <property type="evidence" value="ECO:0007669"/>
    <property type="project" value="UniProtKB-SubCell"/>
</dbReference>
<keyword evidence="7" id="KW-1185">Reference proteome</keyword>
<dbReference type="PANTHER" id="PTHR33603:SF1">
    <property type="entry name" value="RIBOSOMAL RNA LARGE SUBUNIT METHYLTRANSFERASE H"/>
    <property type="match status" value="1"/>
</dbReference>
<feature type="binding site" evidence="5">
    <location>
        <position position="105"/>
    </location>
    <ligand>
        <name>S-adenosyl-L-methionine</name>
        <dbReference type="ChEBI" id="CHEBI:59789"/>
    </ligand>
</feature>
<comment type="subcellular location">
    <subcellularLocation>
        <location evidence="5">Cytoplasm</location>
    </subcellularLocation>
</comment>
<feature type="binding site" evidence="5">
    <location>
        <begin position="124"/>
        <end position="129"/>
    </location>
    <ligand>
        <name>S-adenosyl-L-methionine</name>
        <dbReference type="ChEBI" id="CHEBI:59789"/>
    </ligand>
</feature>
<evidence type="ECO:0000256" key="4">
    <source>
        <dbReference type="ARBA" id="ARBA00038303"/>
    </source>
</evidence>
<dbReference type="GO" id="GO:0070038">
    <property type="term" value="F:rRNA (pseudouridine-N3-)-methyltransferase activity"/>
    <property type="evidence" value="ECO:0007669"/>
    <property type="project" value="UniProtKB-UniRule"/>
</dbReference>
<keyword evidence="5" id="KW-0963">Cytoplasm</keyword>
<dbReference type="SUPFAM" id="SSF75217">
    <property type="entry name" value="alpha/beta knot"/>
    <property type="match status" value="1"/>
</dbReference>
<evidence type="ECO:0000313" key="7">
    <source>
        <dbReference type="Proteomes" id="UP000078459"/>
    </source>
</evidence>
<comment type="function">
    <text evidence="5">Specifically methylates the pseudouridine at position 1915 (m3Psi1915) in 23S rRNA.</text>
</comment>
<dbReference type="PIRSF" id="PIRSF004505">
    <property type="entry name" value="MT_bac"/>
    <property type="match status" value="1"/>
</dbReference>
<dbReference type="CDD" id="cd18081">
    <property type="entry name" value="RlmH-like"/>
    <property type="match status" value="1"/>
</dbReference>
<dbReference type="NCBIfam" id="NF000990">
    <property type="entry name" value="PRK00103.2-4"/>
    <property type="match status" value="1"/>
</dbReference>
<dbReference type="EMBL" id="LWHJ01000027">
    <property type="protein sequence ID" value="OAQ39893.1"/>
    <property type="molecule type" value="Genomic_DNA"/>
</dbReference>
<dbReference type="RefSeq" id="WP_068822510.1">
    <property type="nucleotide sequence ID" value="NZ_LWHJ01000027.1"/>
</dbReference>
<comment type="similarity">
    <text evidence="4 5">Belongs to the RNA methyltransferase RlmH family.</text>
</comment>
<dbReference type="Pfam" id="PF02590">
    <property type="entry name" value="SPOUT_MTase"/>
    <property type="match status" value="1"/>
</dbReference>